<name>X1BL48_9ZZZZ</name>
<reference evidence="1" key="1">
    <citation type="journal article" date="2014" name="Front. Microbiol.">
        <title>High frequency of phylogenetically diverse reductive dehalogenase-homologous genes in deep subseafloor sedimentary metagenomes.</title>
        <authorList>
            <person name="Kawai M."/>
            <person name="Futagami T."/>
            <person name="Toyoda A."/>
            <person name="Takaki Y."/>
            <person name="Nishi S."/>
            <person name="Hori S."/>
            <person name="Arai W."/>
            <person name="Tsubouchi T."/>
            <person name="Morono Y."/>
            <person name="Uchiyama I."/>
            <person name="Ito T."/>
            <person name="Fujiyama A."/>
            <person name="Inagaki F."/>
            <person name="Takami H."/>
        </authorList>
    </citation>
    <scope>NUCLEOTIDE SEQUENCE</scope>
    <source>
        <strain evidence="1">Expedition CK06-06</strain>
    </source>
</reference>
<evidence type="ECO:0000313" key="1">
    <source>
        <dbReference type="EMBL" id="GAG81912.1"/>
    </source>
</evidence>
<sequence>MKHKHISVFDLDAIRDTILRNYPTVDTRRSIIDKDILNFFLGMDIKKILKYEPNHEDLSYEVWYE</sequence>
<accession>X1BL48</accession>
<comment type="caution">
    <text evidence="1">The sequence shown here is derived from an EMBL/GenBank/DDBJ whole genome shotgun (WGS) entry which is preliminary data.</text>
</comment>
<organism evidence="1">
    <name type="scientific">marine sediment metagenome</name>
    <dbReference type="NCBI Taxonomy" id="412755"/>
    <lineage>
        <taxon>unclassified sequences</taxon>
        <taxon>metagenomes</taxon>
        <taxon>ecological metagenomes</taxon>
    </lineage>
</organism>
<dbReference type="AlphaFoldDB" id="X1BL48"/>
<dbReference type="EMBL" id="BART01013853">
    <property type="protein sequence ID" value="GAG81912.1"/>
    <property type="molecule type" value="Genomic_DNA"/>
</dbReference>
<proteinExistence type="predicted"/>
<protein>
    <submittedName>
        <fullName evidence="1">Uncharacterized protein</fullName>
    </submittedName>
</protein>
<gene>
    <name evidence="1" type="ORF">S01H4_28058</name>
</gene>